<evidence type="ECO:0000256" key="17">
    <source>
        <dbReference type="SAM" id="MobiDB-lite"/>
    </source>
</evidence>
<keyword evidence="4" id="KW-0813">Transport</keyword>
<comment type="caution">
    <text evidence="18">The sequence shown here is derived from an EMBL/GenBank/DDBJ whole genome shotgun (WGS) entry which is preliminary data.</text>
</comment>
<evidence type="ECO:0000256" key="3">
    <source>
        <dbReference type="ARBA" id="ARBA00011056"/>
    </source>
</evidence>
<feature type="compositionally biased region" description="Basic and acidic residues" evidence="17">
    <location>
        <begin position="356"/>
        <end position="379"/>
    </location>
</feature>
<evidence type="ECO:0000256" key="7">
    <source>
        <dbReference type="ARBA" id="ARBA00022927"/>
    </source>
</evidence>
<dbReference type="GO" id="GO:0044614">
    <property type="term" value="C:nuclear pore cytoplasmic filaments"/>
    <property type="evidence" value="ECO:0007669"/>
    <property type="project" value="TreeGrafter"/>
</dbReference>
<dbReference type="GO" id="GO:0005543">
    <property type="term" value="F:phospholipid binding"/>
    <property type="evidence" value="ECO:0007669"/>
    <property type="project" value="TreeGrafter"/>
</dbReference>
<evidence type="ECO:0000256" key="8">
    <source>
        <dbReference type="ARBA" id="ARBA00023010"/>
    </source>
</evidence>
<feature type="compositionally biased region" description="Basic and acidic residues" evidence="17">
    <location>
        <begin position="114"/>
        <end position="125"/>
    </location>
</feature>
<evidence type="ECO:0000256" key="4">
    <source>
        <dbReference type="ARBA" id="ARBA00022448"/>
    </source>
</evidence>
<comment type="function">
    <text evidence="12">Required for the export of mRNAs containing poly(A) tails from the nucleus into the cytoplasm. May be involved in the terminal step of the mRNA transport through the nuclear pore complex (NPC).</text>
</comment>
<feature type="region of interest" description="Disordered" evidence="17">
    <location>
        <begin position="38"/>
        <end position="131"/>
    </location>
</feature>
<evidence type="ECO:0000313" key="18">
    <source>
        <dbReference type="EMBL" id="RMX53397.1"/>
    </source>
</evidence>
<dbReference type="STRING" id="46731.A0A3M6UIB2"/>
<feature type="region of interest" description="Disordered" evidence="17">
    <location>
        <begin position="1"/>
        <end position="25"/>
    </location>
</feature>
<dbReference type="PANTHER" id="PTHR12960">
    <property type="entry name" value="GLE-1-RELATED"/>
    <property type="match status" value="1"/>
</dbReference>
<keyword evidence="8" id="KW-0811">Translocation</keyword>
<evidence type="ECO:0000256" key="10">
    <source>
        <dbReference type="ARBA" id="ARBA00023132"/>
    </source>
</evidence>
<evidence type="ECO:0000256" key="2">
    <source>
        <dbReference type="ARBA" id="ARBA00004567"/>
    </source>
</evidence>
<dbReference type="InterPro" id="IPR038506">
    <property type="entry name" value="GLE1-like_sf"/>
</dbReference>
<keyword evidence="7" id="KW-0653">Protein transport</keyword>
<sequence length="734" mass="83129">MAASSVPFYPRVREPSPSPNRSTMTLCSVERSLKSCSKGRLTYDPHWKPTRENLEELSKPPSLSLKLSPVSLSSTTRTSNKRDGNVIFSGELAESKDIEESNQTDGMSSSSYRSDTESDSEKETRASNVQVPMHEELLEKELQASFDWIHVAVYNYGMEKKRQAEEEIATRKKKMAENSKRLWEEKNRYLQQKEHERVDEMIKSVQALQRDEERKTEEAKQRQQELKQSHEASAARVVRKVKEMEDLRLRLLKEEQQVKRGLQQLEASCITVKETAQNIEQIFKECKFQSYLSTSASDILSETKEVLKLSLSNLNSAKENERVTEGIGEIMQKCLILIPDLLQKAKELVNEANTKAAKDEADRQIKEEAKAKEEEEKKQQALKTSQEKQTVSSSTSKPTSNSSVQSKTGISKDLASCISATAWKEFSRLASYRSAIVKEAEPLNTDKTLKQYKFDLHKAVTTPINAISDQSPRHLRDKIQRLAQLLSGQAVQMGGKQISIIKHPAAKSFCKDLLAKKLVQQGSQQVSSSHSSAFPIAAVIVGIWSRFPDIGDLVLAQFCDQCPFLVPFYIPRTAELTDVEYFASLGYQCSEGEIEEQDKFLKRMTGIVRLYAAVISSLPPQGQSQQHPFGLEKGWTWLARMLNLDPRPDYTATALYEFLAVAGHALMRQYKKQFGKLLNILVLEYVPKIEKVTAKAQSGPVVRLKVFLETCIKDQKIPVPDGYLTPNWWRSPSY</sequence>
<keyword evidence="6" id="KW-0509">mRNA transport</keyword>
<evidence type="ECO:0000256" key="1">
    <source>
        <dbReference type="ARBA" id="ARBA00004496"/>
    </source>
</evidence>
<name>A0A3M6UIB2_POCDA</name>
<keyword evidence="5" id="KW-0963">Cytoplasm</keyword>
<dbReference type="GO" id="GO:0015031">
    <property type="term" value="P:protein transport"/>
    <property type="evidence" value="ECO:0007669"/>
    <property type="project" value="UniProtKB-KW"/>
</dbReference>
<dbReference type="GO" id="GO:0016973">
    <property type="term" value="P:poly(A)+ mRNA export from nucleus"/>
    <property type="evidence" value="ECO:0007669"/>
    <property type="project" value="InterPro"/>
</dbReference>
<dbReference type="GO" id="GO:0005737">
    <property type="term" value="C:cytoplasm"/>
    <property type="evidence" value="ECO:0007669"/>
    <property type="project" value="UniProtKB-SubCell"/>
</dbReference>
<dbReference type="Pfam" id="PF07817">
    <property type="entry name" value="GLE1"/>
    <property type="match status" value="1"/>
</dbReference>
<comment type="subcellular location">
    <subcellularLocation>
        <location evidence="1">Cytoplasm</location>
    </subcellularLocation>
    <subcellularLocation>
        <location evidence="2">Nucleus</location>
        <location evidence="2">Nuclear pore complex</location>
    </subcellularLocation>
</comment>
<keyword evidence="9 16" id="KW-0175">Coiled coil</keyword>
<protein>
    <recommendedName>
        <fullName evidence="13">mRNA export factor GLE1</fullName>
    </recommendedName>
    <alternativeName>
        <fullName evidence="15">GLE1 RNA export mediator</fullName>
    </alternativeName>
    <alternativeName>
        <fullName evidence="14">Nucleoporin GLE1</fullName>
    </alternativeName>
</protein>
<accession>A0A3M6UIB2</accession>
<evidence type="ECO:0000256" key="13">
    <source>
        <dbReference type="ARBA" id="ARBA00026227"/>
    </source>
</evidence>
<dbReference type="AlphaFoldDB" id="A0A3M6UIB2"/>
<dbReference type="Gene3D" id="1.25.40.510">
    <property type="entry name" value="GLE1-like"/>
    <property type="match status" value="1"/>
</dbReference>
<dbReference type="PANTHER" id="PTHR12960:SF0">
    <property type="entry name" value="MRNA EXPORT FACTOR GLE1"/>
    <property type="match status" value="1"/>
</dbReference>
<evidence type="ECO:0000256" key="5">
    <source>
        <dbReference type="ARBA" id="ARBA00022490"/>
    </source>
</evidence>
<feature type="compositionally biased region" description="Low complexity" evidence="17">
    <location>
        <begin position="388"/>
        <end position="407"/>
    </location>
</feature>
<dbReference type="InterPro" id="IPR012476">
    <property type="entry name" value="GLE1"/>
</dbReference>
<gene>
    <name evidence="18" type="ORF">pdam_00014264</name>
</gene>
<evidence type="ECO:0000256" key="15">
    <source>
        <dbReference type="ARBA" id="ARBA00030897"/>
    </source>
</evidence>
<evidence type="ECO:0000313" key="19">
    <source>
        <dbReference type="Proteomes" id="UP000275408"/>
    </source>
</evidence>
<feature type="region of interest" description="Disordered" evidence="17">
    <location>
        <begin position="354"/>
        <end position="407"/>
    </location>
</feature>
<evidence type="ECO:0000256" key="9">
    <source>
        <dbReference type="ARBA" id="ARBA00023054"/>
    </source>
</evidence>
<keyword evidence="10" id="KW-0906">Nuclear pore complex</keyword>
<keyword evidence="19" id="KW-1185">Reference proteome</keyword>
<dbReference type="OrthoDB" id="420884at2759"/>
<feature type="coiled-coil region" evidence="16">
    <location>
        <begin position="161"/>
        <end position="264"/>
    </location>
</feature>
<dbReference type="Proteomes" id="UP000275408">
    <property type="component" value="Unassembled WGS sequence"/>
</dbReference>
<evidence type="ECO:0000256" key="14">
    <source>
        <dbReference type="ARBA" id="ARBA00029983"/>
    </source>
</evidence>
<proteinExistence type="inferred from homology"/>
<feature type="compositionally biased region" description="Basic and acidic residues" evidence="17">
    <location>
        <begin position="41"/>
        <end position="58"/>
    </location>
</feature>
<keyword evidence="11" id="KW-0539">Nucleus</keyword>
<organism evidence="18 19">
    <name type="scientific">Pocillopora damicornis</name>
    <name type="common">Cauliflower coral</name>
    <name type="synonym">Millepora damicornis</name>
    <dbReference type="NCBI Taxonomy" id="46731"/>
    <lineage>
        <taxon>Eukaryota</taxon>
        <taxon>Metazoa</taxon>
        <taxon>Cnidaria</taxon>
        <taxon>Anthozoa</taxon>
        <taxon>Hexacorallia</taxon>
        <taxon>Scleractinia</taxon>
        <taxon>Astrocoeniina</taxon>
        <taxon>Pocilloporidae</taxon>
        <taxon>Pocillopora</taxon>
    </lineage>
</organism>
<evidence type="ECO:0000256" key="12">
    <source>
        <dbReference type="ARBA" id="ARBA00024680"/>
    </source>
</evidence>
<dbReference type="GO" id="GO:0000822">
    <property type="term" value="F:inositol hexakisphosphate binding"/>
    <property type="evidence" value="ECO:0007669"/>
    <property type="project" value="TreeGrafter"/>
</dbReference>
<evidence type="ECO:0000256" key="11">
    <source>
        <dbReference type="ARBA" id="ARBA00023242"/>
    </source>
</evidence>
<dbReference type="OMA" id="AYMYKES"/>
<reference evidence="18 19" key="1">
    <citation type="journal article" date="2018" name="Sci. Rep.">
        <title>Comparative analysis of the Pocillopora damicornis genome highlights role of immune system in coral evolution.</title>
        <authorList>
            <person name="Cunning R."/>
            <person name="Bay R.A."/>
            <person name="Gillette P."/>
            <person name="Baker A.C."/>
            <person name="Traylor-Knowles N."/>
        </authorList>
    </citation>
    <scope>NUCLEOTIDE SEQUENCE [LARGE SCALE GENOMIC DNA]</scope>
    <source>
        <strain evidence="18">RSMAS</strain>
        <tissue evidence="18">Whole animal</tissue>
    </source>
</reference>
<evidence type="ECO:0000256" key="16">
    <source>
        <dbReference type="SAM" id="Coils"/>
    </source>
</evidence>
<comment type="similarity">
    <text evidence="3">Belongs to the GLE1 family.</text>
</comment>
<dbReference type="GO" id="GO:0031369">
    <property type="term" value="F:translation initiation factor binding"/>
    <property type="evidence" value="ECO:0007669"/>
    <property type="project" value="TreeGrafter"/>
</dbReference>
<dbReference type="FunFam" id="1.25.40.510:FF:000001">
    <property type="entry name" value="Nucleoporin GLE1 isoform 1"/>
    <property type="match status" value="1"/>
</dbReference>
<dbReference type="EMBL" id="RCHS01001461">
    <property type="protein sequence ID" value="RMX53397.1"/>
    <property type="molecule type" value="Genomic_DNA"/>
</dbReference>
<feature type="compositionally biased region" description="Low complexity" evidence="17">
    <location>
        <begin position="59"/>
        <end position="74"/>
    </location>
</feature>
<evidence type="ECO:0000256" key="6">
    <source>
        <dbReference type="ARBA" id="ARBA00022816"/>
    </source>
</evidence>